<protein>
    <submittedName>
        <fullName evidence="4">Short chain dehydrogenase/reductase family</fullName>
    </submittedName>
</protein>
<dbReference type="EMBL" id="ML977333">
    <property type="protein sequence ID" value="KAF2111784.1"/>
    <property type="molecule type" value="Genomic_DNA"/>
</dbReference>
<dbReference type="PRINTS" id="PR00081">
    <property type="entry name" value="GDHRDH"/>
</dbReference>
<dbReference type="InterPro" id="IPR020904">
    <property type="entry name" value="Sc_DH/Rdtase_CS"/>
</dbReference>
<evidence type="ECO:0000256" key="3">
    <source>
        <dbReference type="ARBA" id="ARBA00023002"/>
    </source>
</evidence>
<dbReference type="Gene3D" id="3.40.50.720">
    <property type="entry name" value="NAD(P)-binding Rossmann-like Domain"/>
    <property type="match status" value="1"/>
</dbReference>
<dbReference type="InterPro" id="IPR052178">
    <property type="entry name" value="Sec_Metab_Biosynth_SDR"/>
</dbReference>
<dbReference type="PANTHER" id="PTHR43618">
    <property type="entry name" value="7-ALPHA-HYDROXYSTEROID DEHYDROGENASE"/>
    <property type="match status" value="1"/>
</dbReference>
<dbReference type="GO" id="GO:0016491">
    <property type="term" value="F:oxidoreductase activity"/>
    <property type="evidence" value="ECO:0007669"/>
    <property type="project" value="UniProtKB-KW"/>
</dbReference>
<organism evidence="4 5">
    <name type="scientific">Lophiotrema nucula</name>
    <dbReference type="NCBI Taxonomy" id="690887"/>
    <lineage>
        <taxon>Eukaryota</taxon>
        <taxon>Fungi</taxon>
        <taxon>Dikarya</taxon>
        <taxon>Ascomycota</taxon>
        <taxon>Pezizomycotina</taxon>
        <taxon>Dothideomycetes</taxon>
        <taxon>Pleosporomycetidae</taxon>
        <taxon>Pleosporales</taxon>
        <taxon>Lophiotremataceae</taxon>
        <taxon>Lophiotrema</taxon>
    </lineage>
</organism>
<name>A0A6A5YY89_9PLEO</name>
<evidence type="ECO:0000256" key="2">
    <source>
        <dbReference type="ARBA" id="ARBA00022857"/>
    </source>
</evidence>
<dbReference type="InterPro" id="IPR036291">
    <property type="entry name" value="NAD(P)-bd_dom_sf"/>
</dbReference>
<dbReference type="CDD" id="cd05233">
    <property type="entry name" value="SDR_c"/>
    <property type="match status" value="1"/>
</dbReference>
<reference evidence="4" key="1">
    <citation type="journal article" date="2020" name="Stud. Mycol.">
        <title>101 Dothideomycetes genomes: a test case for predicting lifestyles and emergence of pathogens.</title>
        <authorList>
            <person name="Haridas S."/>
            <person name="Albert R."/>
            <person name="Binder M."/>
            <person name="Bloem J."/>
            <person name="Labutti K."/>
            <person name="Salamov A."/>
            <person name="Andreopoulos B."/>
            <person name="Baker S."/>
            <person name="Barry K."/>
            <person name="Bills G."/>
            <person name="Bluhm B."/>
            <person name="Cannon C."/>
            <person name="Castanera R."/>
            <person name="Culley D."/>
            <person name="Daum C."/>
            <person name="Ezra D."/>
            <person name="Gonzalez J."/>
            <person name="Henrissat B."/>
            <person name="Kuo A."/>
            <person name="Liang C."/>
            <person name="Lipzen A."/>
            <person name="Lutzoni F."/>
            <person name="Magnuson J."/>
            <person name="Mondo S."/>
            <person name="Nolan M."/>
            <person name="Ohm R."/>
            <person name="Pangilinan J."/>
            <person name="Park H.-J."/>
            <person name="Ramirez L."/>
            <person name="Alfaro M."/>
            <person name="Sun H."/>
            <person name="Tritt A."/>
            <person name="Yoshinaga Y."/>
            <person name="Zwiers L.-H."/>
            <person name="Turgeon B."/>
            <person name="Goodwin S."/>
            <person name="Spatafora J."/>
            <person name="Crous P."/>
            <person name="Grigoriev I."/>
        </authorList>
    </citation>
    <scope>NUCLEOTIDE SEQUENCE</scope>
    <source>
        <strain evidence="4">CBS 627.86</strain>
    </source>
</reference>
<evidence type="ECO:0000313" key="4">
    <source>
        <dbReference type="EMBL" id="KAF2111784.1"/>
    </source>
</evidence>
<keyword evidence="2" id="KW-0521">NADP</keyword>
<sequence length="295" mass="31343">MVDLSISNLFNVNGLVFVITGGGSGLGEFMALALDRNGASKVFILGRRQQSLEKVAAKAVNGSVIPVQADVASIESLKNAATIVAKQTPFVNVVVANGGVSGPITNWPPAPSNPDVADVQDKYWALPIEETRKMFDINLFGVYYTFTAFVQLLDAGNTNSASRGKTDFIQSQFITVDSIAAYSRLGLVSHFYPSGKAALAHLTKILATEWAKKGIRVNAITPGQYLTEMTEFASNGKDTTQPGSIPFEQLPMTRRGGAEDIAGVILFLTSKAGSFLNGSVLLSDGGQLSLEPSTY</sequence>
<evidence type="ECO:0000256" key="1">
    <source>
        <dbReference type="ARBA" id="ARBA00006484"/>
    </source>
</evidence>
<dbReference type="PANTHER" id="PTHR43618:SF18">
    <property type="entry name" value="SHORT CHAIN DEHYDROGENASE_REDUCTASE FAMILY (AFU_ORTHOLOGUE AFUA_5G12480)"/>
    <property type="match status" value="1"/>
</dbReference>
<dbReference type="Proteomes" id="UP000799770">
    <property type="component" value="Unassembled WGS sequence"/>
</dbReference>
<dbReference type="Pfam" id="PF13561">
    <property type="entry name" value="adh_short_C2"/>
    <property type="match status" value="1"/>
</dbReference>
<dbReference type="OrthoDB" id="2898618at2759"/>
<dbReference type="AlphaFoldDB" id="A0A6A5YY89"/>
<comment type="similarity">
    <text evidence="1">Belongs to the short-chain dehydrogenases/reductases (SDR) family.</text>
</comment>
<dbReference type="PROSITE" id="PS00061">
    <property type="entry name" value="ADH_SHORT"/>
    <property type="match status" value="1"/>
</dbReference>
<keyword evidence="3" id="KW-0560">Oxidoreductase</keyword>
<accession>A0A6A5YY89</accession>
<proteinExistence type="inferred from homology"/>
<dbReference type="SUPFAM" id="SSF51735">
    <property type="entry name" value="NAD(P)-binding Rossmann-fold domains"/>
    <property type="match status" value="1"/>
</dbReference>
<gene>
    <name evidence="4" type="ORF">BDV96DRAFT_581787</name>
</gene>
<keyword evidence="5" id="KW-1185">Reference proteome</keyword>
<dbReference type="InterPro" id="IPR002347">
    <property type="entry name" value="SDR_fam"/>
</dbReference>
<evidence type="ECO:0000313" key="5">
    <source>
        <dbReference type="Proteomes" id="UP000799770"/>
    </source>
</evidence>